<dbReference type="eggNOG" id="COG0196">
    <property type="taxonomic scope" value="Bacteria"/>
</dbReference>
<dbReference type="GO" id="GO:0005524">
    <property type="term" value="F:ATP binding"/>
    <property type="evidence" value="ECO:0007669"/>
    <property type="project" value="UniProtKB-UniRule"/>
</dbReference>
<dbReference type="GO" id="GO:0003919">
    <property type="term" value="F:FMN adenylyltransferase activity"/>
    <property type="evidence" value="ECO:0007669"/>
    <property type="project" value="UniProtKB-UniRule"/>
</dbReference>
<evidence type="ECO:0000313" key="18">
    <source>
        <dbReference type="Proteomes" id="UP000001823"/>
    </source>
</evidence>
<dbReference type="SUPFAM" id="SSF52374">
    <property type="entry name" value="Nucleotidylyl transferase"/>
    <property type="match status" value="1"/>
</dbReference>
<dbReference type="RefSeq" id="WP_003459763.1">
    <property type="nucleotide sequence ID" value="NC_008261.1"/>
</dbReference>
<evidence type="ECO:0000256" key="11">
    <source>
        <dbReference type="ARBA" id="ARBA00022840"/>
    </source>
</evidence>
<dbReference type="STRING" id="195103.CPF_1936"/>
<evidence type="ECO:0000256" key="1">
    <source>
        <dbReference type="ARBA" id="ARBA00002121"/>
    </source>
</evidence>
<evidence type="ECO:0000256" key="12">
    <source>
        <dbReference type="ARBA" id="ARBA00023268"/>
    </source>
</evidence>
<evidence type="ECO:0000256" key="2">
    <source>
        <dbReference type="ARBA" id="ARBA00004726"/>
    </source>
</evidence>
<dbReference type="InterPro" id="IPR023468">
    <property type="entry name" value="Riboflavin_kinase"/>
</dbReference>
<evidence type="ECO:0000256" key="4">
    <source>
        <dbReference type="ARBA" id="ARBA00022630"/>
    </source>
</evidence>
<dbReference type="NCBIfam" id="TIGR00083">
    <property type="entry name" value="ribF"/>
    <property type="match status" value="1"/>
</dbReference>
<dbReference type="PANTHER" id="PTHR22749:SF6">
    <property type="entry name" value="RIBOFLAVIN KINASE"/>
    <property type="match status" value="1"/>
</dbReference>
<dbReference type="InterPro" id="IPR015865">
    <property type="entry name" value="Riboflavin_kinase_bac/euk"/>
</dbReference>
<evidence type="ECO:0000313" key="17">
    <source>
        <dbReference type="EMBL" id="ABG82394.1"/>
    </source>
</evidence>
<evidence type="ECO:0000256" key="5">
    <source>
        <dbReference type="ARBA" id="ARBA00022643"/>
    </source>
</evidence>
<evidence type="ECO:0000256" key="14">
    <source>
        <dbReference type="ARBA" id="ARBA00049494"/>
    </source>
</evidence>
<evidence type="ECO:0000256" key="6">
    <source>
        <dbReference type="ARBA" id="ARBA00022679"/>
    </source>
</evidence>
<dbReference type="Proteomes" id="UP000001823">
    <property type="component" value="Chromosome"/>
</dbReference>
<dbReference type="EC" id="2.7.1.26" evidence="15"/>
<comment type="similarity">
    <text evidence="15">Belongs to the ribF family.</text>
</comment>
<dbReference type="PANTHER" id="PTHR22749">
    <property type="entry name" value="RIBOFLAVIN KINASE/FMN ADENYLYLTRANSFERASE"/>
    <property type="match status" value="1"/>
</dbReference>
<dbReference type="EMBL" id="CP000246">
    <property type="protein sequence ID" value="ABG82394.1"/>
    <property type="molecule type" value="Genomic_DNA"/>
</dbReference>
<dbReference type="NCBIfam" id="NF004162">
    <property type="entry name" value="PRK05627.1-5"/>
    <property type="match status" value="1"/>
</dbReference>
<dbReference type="Pfam" id="PF06574">
    <property type="entry name" value="FAD_syn"/>
    <property type="match status" value="1"/>
</dbReference>
<reference evidence="17 18" key="1">
    <citation type="journal article" date="2006" name="Genome Res.">
        <title>Skewed genomic variability in strains of the toxigenic bacterial pathogen, Clostridium perfringens.</title>
        <authorList>
            <person name="Myers G.S."/>
            <person name="Rasko D.A."/>
            <person name="Cheung J.K."/>
            <person name="Ravel J."/>
            <person name="Seshadri R."/>
            <person name="Deboy R.T."/>
            <person name="Ren Q."/>
            <person name="Varga J."/>
            <person name="Awad M.M."/>
            <person name="Brinkac L.M."/>
            <person name="Daugherty S.C."/>
            <person name="Haft D.H."/>
            <person name="Dodson R.J."/>
            <person name="Madupu R."/>
            <person name="Nelson W.C."/>
            <person name="Rosovitz M.J."/>
            <person name="Sullivan S.A."/>
            <person name="Khouri H."/>
            <person name="Dimitrov G.I."/>
            <person name="Watkins K.L."/>
            <person name="Mulligan S."/>
            <person name="Benton J."/>
            <person name="Radune D."/>
            <person name="Fisher D.J."/>
            <person name="Atkins H.S."/>
            <person name="Hiscox T."/>
            <person name="Jost B.H."/>
            <person name="Billington S.J."/>
            <person name="Songer J.G."/>
            <person name="McClane B.A."/>
            <person name="Titball R.W."/>
            <person name="Rood J.I."/>
            <person name="Melville S.B."/>
            <person name="Paulsen I.T."/>
        </authorList>
    </citation>
    <scope>NUCLEOTIDE SEQUENCE [LARGE SCALE GENOMIC DNA]</scope>
    <source>
        <strain evidence="18">ATCC 13124 / DSM 756 / JCM 1290 / NCIMB 6125 / NCTC 8237 / S 107 / Type A</strain>
    </source>
</reference>
<evidence type="ECO:0000259" key="16">
    <source>
        <dbReference type="SMART" id="SM00904"/>
    </source>
</evidence>
<comment type="pathway">
    <text evidence="3 15">Cofactor biosynthesis; FMN biosynthesis; FMN from riboflavin (ATP route): step 1/1.</text>
</comment>
<dbReference type="FunFam" id="2.40.30.30:FF:000003">
    <property type="entry name" value="Riboflavin biosynthesis protein"/>
    <property type="match status" value="1"/>
</dbReference>
<keyword evidence="9 15" id="KW-0418">Kinase</keyword>
<keyword evidence="7 15" id="KW-0548">Nucleotidyltransferase</keyword>
<dbReference type="GO" id="GO:0009398">
    <property type="term" value="P:FMN biosynthetic process"/>
    <property type="evidence" value="ECO:0007669"/>
    <property type="project" value="UniProtKB-UniRule"/>
</dbReference>
<keyword evidence="8 15" id="KW-0547">Nucleotide-binding</keyword>
<keyword evidence="11 15" id="KW-0067">ATP-binding</keyword>
<proteinExistence type="inferred from homology"/>
<dbReference type="InterPro" id="IPR015864">
    <property type="entry name" value="FAD_synthase"/>
</dbReference>
<feature type="domain" description="Riboflavin kinase" evidence="16">
    <location>
        <begin position="181"/>
        <end position="305"/>
    </location>
</feature>
<sequence length="309" mass="35476">MILINNDFKRVVQKSTYVALGSFDGIHKGHLALINKSNELSRKNDSLSMVYTFKNHPRKFINKEGAPKLLVTLHEKIRILEDLKVDLSSFVEFNKKFMELEPEEFIENLIKNYNVRGIVVGFNYRFGHKNKGDVKLLKELCDLKGLELYVIEPFTYKSEVVSSTRIRKALSEGELEDANNMLGRYFSLNGEVVSGKKIGRTINFPTANLKNNDEIILPKIGVYYTNVEVNGEIYKGITSVGNNPTVNGKNTTVETHILNFDEDIYGKHIKLYFISKIRNEKKFNSLEELKEQLIKDKKFAEESNIKISL</sequence>
<evidence type="ECO:0000256" key="15">
    <source>
        <dbReference type="PIRNR" id="PIRNR004491"/>
    </source>
</evidence>
<evidence type="ECO:0000256" key="3">
    <source>
        <dbReference type="ARBA" id="ARBA00005201"/>
    </source>
</evidence>
<dbReference type="KEGG" id="cpf:CPF_1936"/>
<dbReference type="PaxDb" id="195103-CPF_1936"/>
<dbReference type="Pfam" id="PF01687">
    <property type="entry name" value="Flavokinase"/>
    <property type="match status" value="1"/>
</dbReference>
<comment type="catalytic activity">
    <reaction evidence="14 15">
        <text>FMN + ATP + H(+) = FAD + diphosphate</text>
        <dbReference type="Rhea" id="RHEA:17237"/>
        <dbReference type="ChEBI" id="CHEBI:15378"/>
        <dbReference type="ChEBI" id="CHEBI:30616"/>
        <dbReference type="ChEBI" id="CHEBI:33019"/>
        <dbReference type="ChEBI" id="CHEBI:57692"/>
        <dbReference type="ChEBI" id="CHEBI:58210"/>
        <dbReference type="EC" id="2.7.7.2"/>
    </reaction>
</comment>
<dbReference type="AlphaFoldDB" id="A0A0H2YPX9"/>
<comment type="function">
    <text evidence="1">Catalyzes the phosphorylation of riboflavin to FMN followed by the adenylation of FMN to FAD.</text>
</comment>
<dbReference type="SUPFAM" id="SSF82114">
    <property type="entry name" value="Riboflavin kinase-like"/>
    <property type="match status" value="1"/>
</dbReference>
<keyword evidence="5 15" id="KW-0288">FMN</keyword>
<keyword evidence="10 15" id="KW-0274">FAD</keyword>
<keyword evidence="4 15" id="KW-0285">Flavoprotein</keyword>
<dbReference type="GeneID" id="93001780"/>
<evidence type="ECO:0000256" key="10">
    <source>
        <dbReference type="ARBA" id="ARBA00022827"/>
    </source>
</evidence>
<dbReference type="SMART" id="SM00904">
    <property type="entry name" value="Flavokinase"/>
    <property type="match status" value="1"/>
</dbReference>
<keyword evidence="12" id="KW-0511">Multifunctional enzyme</keyword>
<evidence type="ECO:0000256" key="13">
    <source>
        <dbReference type="ARBA" id="ARBA00047880"/>
    </source>
</evidence>
<dbReference type="UniPathway" id="UPA00276">
    <property type="reaction ID" value="UER00406"/>
</dbReference>
<accession>A0A0H2YPX9</accession>
<dbReference type="InterPro" id="IPR002606">
    <property type="entry name" value="Riboflavin_kinase_bac"/>
</dbReference>
<dbReference type="GO" id="GO:0008531">
    <property type="term" value="F:riboflavin kinase activity"/>
    <property type="evidence" value="ECO:0007669"/>
    <property type="project" value="UniProtKB-UniRule"/>
</dbReference>
<dbReference type="PIRSF" id="PIRSF004491">
    <property type="entry name" value="FAD_Synth"/>
    <property type="match status" value="1"/>
</dbReference>
<organism evidence="17 18">
    <name type="scientific">Clostridium perfringens (strain ATCC 13124 / DSM 756 / JCM 1290 / NCIMB 6125 / NCTC 8237 / Type A)</name>
    <dbReference type="NCBI Taxonomy" id="195103"/>
    <lineage>
        <taxon>Bacteria</taxon>
        <taxon>Bacillati</taxon>
        <taxon>Bacillota</taxon>
        <taxon>Clostridia</taxon>
        <taxon>Eubacteriales</taxon>
        <taxon>Clostridiaceae</taxon>
        <taxon>Clostridium</taxon>
    </lineage>
</organism>
<gene>
    <name evidence="17" type="primary">ribF</name>
    <name evidence="17" type="ordered locus">CPF_1936</name>
</gene>
<name>A0A0H2YPX9_CLOP1</name>
<dbReference type="Gene3D" id="3.40.50.620">
    <property type="entry name" value="HUPs"/>
    <property type="match status" value="1"/>
</dbReference>
<dbReference type="InterPro" id="IPR023465">
    <property type="entry name" value="Riboflavin_kinase_dom_sf"/>
</dbReference>
<dbReference type="HOGENOM" id="CLU_048437_0_2_9"/>
<dbReference type="GO" id="GO:0009231">
    <property type="term" value="P:riboflavin biosynthetic process"/>
    <property type="evidence" value="ECO:0007669"/>
    <property type="project" value="InterPro"/>
</dbReference>
<evidence type="ECO:0000256" key="9">
    <source>
        <dbReference type="ARBA" id="ARBA00022777"/>
    </source>
</evidence>
<dbReference type="EC" id="2.7.7.2" evidence="15"/>
<dbReference type="FunFam" id="3.40.50.620:FF:000021">
    <property type="entry name" value="Riboflavin biosynthesis protein"/>
    <property type="match status" value="1"/>
</dbReference>
<comment type="catalytic activity">
    <reaction evidence="13 15">
        <text>riboflavin + ATP = FMN + ADP + H(+)</text>
        <dbReference type="Rhea" id="RHEA:14357"/>
        <dbReference type="ChEBI" id="CHEBI:15378"/>
        <dbReference type="ChEBI" id="CHEBI:30616"/>
        <dbReference type="ChEBI" id="CHEBI:57986"/>
        <dbReference type="ChEBI" id="CHEBI:58210"/>
        <dbReference type="ChEBI" id="CHEBI:456216"/>
        <dbReference type="EC" id="2.7.1.26"/>
    </reaction>
</comment>
<dbReference type="GO" id="GO:0006747">
    <property type="term" value="P:FAD biosynthetic process"/>
    <property type="evidence" value="ECO:0007669"/>
    <property type="project" value="UniProtKB-UniRule"/>
</dbReference>
<dbReference type="InterPro" id="IPR014729">
    <property type="entry name" value="Rossmann-like_a/b/a_fold"/>
</dbReference>
<evidence type="ECO:0000256" key="7">
    <source>
        <dbReference type="ARBA" id="ARBA00022695"/>
    </source>
</evidence>
<protein>
    <recommendedName>
        <fullName evidence="15">Riboflavin biosynthesis protein</fullName>
    </recommendedName>
    <domain>
        <recommendedName>
            <fullName evidence="15">Riboflavin kinase</fullName>
            <ecNumber evidence="15">2.7.1.26</ecNumber>
        </recommendedName>
        <alternativeName>
            <fullName evidence="15">Flavokinase</fullName>
        </alternativeName>
    </domain>
    <domain>
        <recommendedName>
            <fullName evidence="15">FMN adenylyltransferase</fullName>
            <ecNumber evidence="15">2.7.7.2</ecNumber>
        </recommendedName>
        <alternativeName>
            <fullName evidence="15">FAD pyrophosphorylase</fullName>
        </alternativeName>
        <alternativeName>
            <fullName evidence="15">FAD synthase</fullName>
        </alternativeName>
    </domain>
</protein>
<evidence type="ECO:0000256" key="8">
    <source>
        <dbReference type="ARBA" id="ARBA00022741"/>
    </source>
</evidence>
<comment type="pathway">
    <text evidence="2 15">Cofactor biosynthesis; FAD biosynthesis; FAD from FMN: step 1/1.</text>
</comment>
<keyword evidence="6 15" id="KW-0808">Transferase</keyword>
<keyword evidence="18" id="KW-1185">Reference proteome</keyword>
<dbReference type="Gene3D" id="2.40.30.30">
    <property type="entry name" value="Riboflavin kinase-like"/>
    <property type="match status" value="1"/>
</dbReference>
<dbReference type="UniPathway" id="UPA00277">
    <property type="reaction ID" value="UER00407"/>
</dbReference>
<dbReference type="CDD" id="cd02064">
    <property type="entry name" value="FAD_synthetase_N"/>
    <property type="match status" value="1"/>
</dbReference>